<evidence type="ECO:0008006" key="4">
    <source>
        <dbReference type="Google" id="ProtNLM"/>
    </source>
</evidence>
<name>A0A4V3P085_9BACT</name>
<evidence type="ECO:0000313" key="2">
    <source>
        <dbReference type="EMBL" id="TGU74622.1"/>
    </source>
</evidence>
<dbReference type="EMBL" id="SRSC01000001">
    <property type="protein sequence ID" value="TGU74622.1"/>
    <property type="molecule type" value="Genomic_DNA"/>
</dbReference>
<dbReference type="RefSeq" id="WP_135868949.1">
    <property type="nucleotide sequence ID" value="NZ_SRSC01000001.1"/>
</dbReference>
<comment type="caution">
    <text evidence="2">The sequence shown here is derived from an EMBL/GenBank/DDBJ whole genome shotgun (WGS) entry which is preliminary data.</text>
</comment>
<evidence type="ECO:0000256" key="1">
    <source>
        <dbReference type="SAM" id="SignalP"/>
    </source>
</evidence>
<sequence length="106" mass="10847">MFRKAMKIAAAAVMTIALAATAFAAGPAKGKVTKVEGEQVTVTLEAAPPAFVKKGAMVNSLGGNPKVLAVQGNEVTLKFGKAKAEKIKVDSPISLSECEGDELQGC</sequence>
<evidence type="ECO:0000313" key="3">
    <source>
        <dbReference type="Proteomes" id="UP000306416"/>
    </source>
</evidence>
<dbReference type="Proteomes" id="UP000306416">
    <property type="component" value="Unassembled WGS sequence"/>
</dbReference>
<feature type="signal peptide" evidence="1">
    <location>
        <begin position="1"/>
        <end position="24"/>
    </location>
</feature>
<organism evidence="2 3">
    <name type="scientific">Geomonas terrae</name>
    <dbReference type="NCBI Taxonomy" id="2562681"/>
    <lineage>
        <taxon>Bacteria</taxon>
        <taxon>Pseudomonadati</taxon>
        <taxon>Thermodesulfobacteriota</taxon>
        <taxon>Desulfuromonadia</taxon>
        <taxon>Geobacterales</taxon>
        <taxon>Geobacteraceae</taxon>
        <taxon>Geomonas</taxon>
    </lineage>
</organism>
<proteinExistence type="predicted"/>
<dbReference type="AlphaFoldDB" id="A0A4V3P085"/>
<keyword evidence="1" id="KW-0732">Signal</keyword>
<accession>A0A4V3P085</accession>
<gene>
    <name evidence="2" type="ORF">E4633_03940</name>
</gene>
<feature type="chain" id="PRO_5020376202" description="DUF5666 domain-containing protein" evidence="1">
    <location>
        <begin position="25"/>
        <end position="106"/>
    </location>
</feature>
<keyword evidence="3" id="KW-1185">Reference proteome</keyword>
<reference evidence="2 3" key="1">
    <citation type="submission" date="2019-04" db="EMBL/GenBank/DDBJ databases">
        <title>Geobacter oryzae sp. nov., ferric-reducing bacteria isolated from paddy soil.</title>
        <authorList>
            <person name="Xu Z."/>
            <person name="Masuda Y."/>
            <person name="Itoh H."/>
            <person name="Senoo K."/>
        </authorList>
    </citation>
    <scope>NUCLEOTIDE SEQUENCE [LARGE SCALE GENOMIC DNA]</scope>
    <source>
        <strain evidence="2 3">Red111</strain>
    </source>
</reference>
<dbReference type="NCBIfam" id="NF040942">
    <property type="entry name" value="hypo_ExtJ"/>
    <property type="match status" value="1"/>
</dbReference>
<protein>
    <recommendedName>
        <fullName evidence="4">DUF5666 domain-containing protein</fullName>
    </recommendedName>
</protein>